<dbReference type="HOGENOM" id="CLU_2178228_0_0_5"/>
<dbReference type="EMBL" id="CP000629">
    <property type="protein sequence ID" value="ACM29759.1"/>
    <property type="molecule type" value="Genomic_DNA"/>
</dbReference>
<protein>
    <submittedName>
        <fullName evidence="1">Uncharacterized protein</fullName>
    </submittedName>
</protein>
<sequence length="109" mass="11805">MVIRVFPAGNGDNHLVQMPHIVPAGLLAVKATRIIRAELLSPAADRFIGDGNAALQQQFLDKAQAQRKPKVEPDRVGDDLGWEAMALVADWRSVHARASIAAAPHKELP</sequence>
<reference evidence="1 2" key="1">
    <citation type="journal article" date="2009" name="J. Bacteriol.">
        <title>Genome sequences of three Agrobacterium biovars help elucidate the evolution of multichromosome genomes in bacteria.</title>
        <authorList>
            <person name="Slater S.C."/>
            <person name="Goldman B.S."/>
            <person name="Goodner B."/>
            <person name="Setubal J.C."/>
            <person name="Farrand S.K."/>
            <person name="Nester E.W."/>
            <person name="Burr T.J."/>
            <person name="Banta L."/>
            <person name="Dickerman A.W."/>
            <person name="Paulsen I."/>
            <person name="Otten L."/>
            <person name="Suen G."/>
            <person name="Welch R."/>
            <person name="Almeida N.F."/>
            <person name="Arnold F."/>
            <person name="Burton O.T."/>
            <person name="Du Z."/>
            <person name="Ewing A."/>
            <person name="Godsy E."/>
            <person name="Heisel S."/>
            <person name="Houmiel K.L."/>
            <person name="Jhaveri J."/>
            <person name="Lu J."/>
            <person name="Miller N.M."/>
            <person name="Norton S."/>
            <person name="Chen Q."/>
            <person name="Phoolcharoen W."/>
            <person name="Ohlin V."/>
            <person name="Ondrusek D."/>
            <person name="Pride N."/>
            <person name="Stricklin S.L."/>
            <person name="Sun J."/>
            <person name="Wheeler C."/>
            <person name="Wilson L."/>
            <person name="Zhu H."/>
            <person name="Wood D.W."/>
        </authorList>
    </citation>
    <scope>NUCLEOTIDE SEQUENCE [LARGE SCALE GENOMIC DNA]</scope>
    <source>
        <strain evidence="2">K84 / ATCC BAA-868</strain>
    </source>
</reference>
<dbReference type="KEGG" id="ara:Arad_8505"/>
<dbReference type="AlphaFoldDB" id="B9JIL7"/>
<dbReference type="eggNOG" id="ENOG502ZFZB">
    <property type="taxonomic scope" value="Bacteria"/>
</dbReference>
<evidence type="ECO:0000313" key="2">
    <source>
        <dbReference type="Proteomes" id="UP000001600"/>
    </source>
</evidence>
<accession>B9JIL7</accession>
<proteinExistence type="predicted"/>
<gene>
    <name evidence="1" type="ordered locus">Arad_8505</name>
</gene>
<name>B9JIL7_RHIR8</name>
<dbReference type="Proteomes" id="UP000001600">
    <property type="component" value="Chromosome 2"/>
</dbReference>
<organism evidence="1 2">
    <name type="scientific">Rhizobium rhizogenes (strain K84 / ATCC BAA-868)</name>
    <name type="common">Agrobacterium radiobacter</name>
    <dbReference type="NCBI Taxonomy" id="311403"/>
    <lineage>
        <taxon>Bacteria</taxon>
        <taxon>Pseudomonadati</taxon>
        <taxon>Pseudomonadota</taxon>
        <taxon>Alphaproteobacteria</taxon>
        <taxon>Hyphomicrobiales</taxon>
        <taxon>Rhizobiaceae</taxon>
        <taxon>Rhizobium/Agrobacterium group</taxon>
        <taxon>Rhizobium</taxon>
    </lineage>
</organism>
<evidence type="ECO:0000313" key="1">
    <source>
        <dbReference type="EMBL" id="ACM29759.1"/>
    </source>
</evidence>